<dbReference type="SUPFAM" id="SSF46689">
    <property type="entry name" value="Homeodomain-like"/>
    <property type="match status" value="1"/>
</dbReference>
<evidence type="ECO:0000313" key="5">
    <source>
        <dbReference type="EMBL" id="TQV75929.1"/>
    </source>
</evidence>
<evidence type="ECO:0000256" key="2">
    <source>
        <dbReference type="ARBA" id="ARBA00023125"/>
    </source>
</evidence>
<dbReference type="Pfam" id="PF12625">
    <property type="entry name" value="Arabinose_bd"/>
    <property type="match status" value="1"/>
</dbReference>
<dbReference type="InterPro" id="IPR009057">
    <property type="entry name" value="Homeodomain-like_sf"/>
</dbReference>
<keyword evidence="2" id="KW-0238">DNA-binding</keyword>
<dbReference type="PANTHER" id="PTHR47894:SF4">
    <property type="entry name" value="HTH-TYPE TRANSCRIPTIONAL REGULATOR GADX"/>
    <property type="match status" value="1"/>
</dbReference>
<dbReference type="GO" id="GO:0003700">
    <property type="term" value="F:DNA-binding transcription factor activity"/>
    <property type="evidence" value="ECO:0007669"/>
    <property type="project" value="InterPro"/>
</dbReference>
<evidence type="ECO:0000256" key="3">
    <source>
        <dbReference type="ARBA" id="ARBA00023163"/>
    </source>
</evidence>
<keyword evidence="1" id="KW-0805">Transcription regulation</keyword>
<accession>A0A545TFC7</accession>
<dbReference type="PROSITE" id="PS01124">
    <property type="entry name" value="HTH_ARAC_FAMILY_2"/>
    <property type="match status" value="1"/>
</dbReference>
<gene>
    <name evidence="5" type="ORF">FKG94_15030</name>
</gene>
<dbReference type="SMART" id="SM00342">
    <property type="entry name" value="HTH_ARAC"/>
    <property type="match status" value="1"/>
</dbReference>
<dbReference type="Pfam" id="PF12833">
    <property type="entry name" value="HTH_18"/>
    <property type="match status" value="1"/>
</dbReference>
<dbReference type="PANTHER" id="PTHR47894">
    <property type="entry name" value="HTH-TYPE TRANSCRIPTIONAL REGULATOR GADX"/>
    <property type="match status" value="1"/>
</dbReference>
<evidence type="ECO:0000313" key="6">
    <source>
        <dbReference type="Proteomes" id="UP000319732"/>
    </source>
</evidence>
<protein>
    <submittedName>
        <fullName evidence="5">AraC family transcriptional regulator</fullName>
    </submittedName>
</protein>
<feature type="domain" description="HTH araC/xylS-type" evidence="4">
    <location>
        <begin position="230"/>
        <end position="328"/>
    </location>
</feature>
<comment type="caution">
    <text evidence="5">The sequence shown here is derived from an EMBL/GenBank/DDBJ whole genome shotgun (WGS) entry which is preliminary data.</text>
</comment>
<dbReference type="InterPro" id="IPR018060">
    <property type="entry name" value="HTH_AraC"/>
</dbReference>
<dbReference type="OrthoDB" id="6194859at2"/>
<dbReference type="GO" id="GO:0005829">
    <property type="term" value="C:cytosol"/>
    <property type="evidence" value="ECO:0007669"/>
    <property type="project" value="TreeGrafter"/>
</dbReference>
<evidence type="ECO:0000256" key="1">
    <source>
        <dbReference type="ARBA" id="ARBA00023015"/>
    </source>
</evidence>
<dbReference type="AlphaFoldDB" id="A0A545TFC7"/>
<keyword evidence="3" id="KW-0804">Transcription</keyword>
<evidence type="ECO:0000259" key="4">
    <source>
        <dbReference type="PROSITE" id="PS01124"/>
    </source>
</evidence>
<sequence length="360" mass="40434">MRYPLINNSFLDGFSQLVLEKGGKPAELFEAARLPAEVVTGPDTLIPFDRHTQLLDLAARRLRCPQFSLELASRQTIAIYGPLAAMVTRCQTLGEAMGVFIKHLQLQVQTVDVEMRRAGDLVQIFLHCDFELVAKSVGYQDHALALSHNLSQMLSGTAMPLRAVYFQHGESADHGLYSRYFNCPVAFNQPFLGLAYDARLLRQPIAASARRLPDKLRSYLAHRHGDSFVDQVKHVIAMLLIGDGGRLEAVAQVMGYSARTLQRRLGEHNTSFQALIDSVRYAQATSYLGHPYYRLTDIAAILGYSELSAFTRSFKRWFGISPQQWRKHQRQLHANSNPTTQPTVRASALDAPKHLTLNKF</sequence>
<dbReference type="Gene3D" id="1.10.10.60">
    <property type="entry name" value="Homeodomain-like"/>
    <property type="match status" value="1"/>
</dbReference>
<dbReference type="GO" id="GO:0000976">
    <property type="term" value="F:transcription cis-regulatory region binding"/>
    <property type="evidence" value="ECO:0007669"/>
    <property type="project" value="TreeGrafter"/>
</dbReference>
<dbReference type="PRINTS" id="PR00032">
    <property type="entry name" value="HTHARAC"/>
</dbReference>
<dbReference type="InterPro" id="IPR020449">
    <property type="entry name" value="Tscrpt_reg_AraC-type_HTH"/>
</dbReference>
<organism evidence="5 6">
    <name type="scientific">Exilibacterium tricleocarpae</name>
    <dbReference type="NCBI Taxonomy" id="2591008"/>
    <lineage>
        <taxon>Bacteria</taxon>
        <taxon>Pseudomonadati</taxon>
        <taxon>Pseudomonadota</taxon>
        <taxon>Gammaproteobacteria</taxon>
        <taxon>Cellvibrionales</taxon>
        <taxon>Cellvibrionaceae</taxon>
        <taxon>Exilibacterium</taxon>
    </lineage>
</organism>
<dbReference type="Proteomes" id="UP000319732">
    <property type="component" value="Unassembled WGS sequence"/>
</dbReference>
<dbReference type="EMBL" id="VHSG01000015">
    <property type="protein sequence ID" value="TQV75929.1"/>
    <property type="molecule type" value="Genomic_DNA"/>
</dbReference>
<reference evidence="5 6" key="1">
    <citation type="submission" date="2019-06" db="EMBL/GenBank/DDBJ databases">
        <title>Whole genome sequence for Cellvibrionaceae sp. R142.</title>
        <authorList>
            <person name="Wang G."/>
        </authorList>
    </citation>
    <scope>NUCLEOTIDE SEQUENCE [LARGE SCALE GENOMIC DNA]</scope>
    <source>
        <strain evidence="5 6">R142</strain>
    </source>
</reference>
<dbReference type="RefSeq" id="WP_142905137.1">
    <property type="nucleotide sequence ID" value="NZ_ML660095.1"/>
</dbReference>
<name>A0A545TFC7_9GAMM</name>
<dbReference type="InterPro" id="IPR032687">
    <property type="entry name" value="AraC-type_N"/>
</dbReference>
<proteinExistence type="predicted"/>
<keyword evidence="6" id="KW-1185">Reference proteome</keyword>